<dbReference type="EMBL" id="NAJP01000186">
    <property type="protein sequence ID" value="TKA24285.1"/>
    <property type="molecule type" value="Genomic_DNA"/>
</dbReference>
<proteinExistence type="predicted"/>
<evidence type="ECO:0000313" key="3">
    <source>
        <dbReference type="EMBL" id="TKA24285.1"/>
    </source>
</evidence>
<accession>A0A4U0TR97</accession>
<evidence type="ECO:0000259" key="2">
    <source>
        <dbReference type="Pfam" id="PF26616"/>
    </source>
</evidence>
<dbReference type="Proteomes" id="UP000310066">
    <property type="component" value="Unassembled WGS sequence"/>
</dbReference>
<evidence type="ECO:0000256" key="1">
    <source>
        <dbReference type="SAM" id="Phobius"/>
    </source>
</evidence>
<dbReference type="STRING" id="329885.A0A4U0TR97"/>
<evidence type="ECO:0000313" key="4">
    <source>
        <dbReference type="Proteomes" id="UP000310066"/>
    </source>
</evidence>
<comment type="caution">
    <text evidence="3">The sequence shown here is derived from an EMBL/GenBank/DDBJ whole genome shotgun (WGS) entry which is preliminary data.</text>
</comment>
<feature type="domain" description="CorA-like transporter" evidence="2">
    <location>
        <begin position="131"/>
        <end position="196"/>
    </location>
</feature>
<sequence>MGDAGLTDPVDAVVDKDRKLADHVPDRLRAIEDVLFSVVSDIYTNDARTASTVTANERDAIFHHVDDEDVFQFTSRNGEKRAMQIIVIPQDLLFSDIMRRWQVCPGFLDIVGAYGVKTNEDERVFYGWRESGGKDELCYNVPHVERHGRDLRDPWSLRQTACYHQHSSDTECSRWIMLNVSTSSRTKLDRFLDSEDTQCCDLALHARLLATLGRNWTAYIEDLTVALLEQDNKASYCSIDKSRENHSFTVTYHDLQDMHMLQTKIDCASVAVEACVEIGRNCLTHFEGNDGLLLICPTSRQSCRAKLGVYVSDMARHSQALQRLDRRLKGILDLISRVLMFRNEGLLQNFNRHSGDTLDALSAINQQSRIHQATLTQLFATVQADSVLLKNLGIVATVYLPASLVAARPKTVFSSNLIQHVAAASPAAEPQRLVLSPQFWTYVATSLPLMGLTLACTLFLDRRSRRRAVLEKVAAADEGIVSGTGAGTAFASTLPSHT</sequence>
<dbReference type="InterPro" id="IPR058257">
    <property type="entry name" value="CorA-like_dom"/>
</dbReference>
<keyword evidence="1" id="KW-1133">Transmembrane helix</keyword>
<gene>
    <name evidence="3" type="ORF">B0A54_17446</name>
</gene>
<keyword evidence="1" id="KW-0472">Membrane</keyword>
<organism evidence="3 4">
    <name type="scientific">Friedmanniomyces endolithicus</name>
    <dbReference type="NCBI Taxonomy" id="329885"/>
    <lineage>
        <taxon>Eukaryota</taxon>
        <taxon>Fungi</taxon>
        <taxon>Dikarya</taxon>
        <taxon>Ascomycota</taxon>
        <taxon>Pezizomycotina</taxon>
        <taxon>Dothideomycetes</taxon>
        <taxon>Dothideomycetidae</taxon>
        <taxon>Mycosphaerellales</taxon>
        <taxon>Teratosphaeriaceae</taxon>
        <taxon>Friedmanniomyces</taxon>
    </lineage>
</organism>
<dbReference type="AlphaFoldDB" id="A0A4U0TR97"/>
<protein>
    <recommendedName>
        <fullName evidence="2">CorA-like transporter domain-containing protein</fullName>
    </recommendedName>
</protein>
<keyword evidence="1" id="KW-0812">Transmembrane</keyword>
<dbReference type="OrthoDB" id="5396681at2759"/>
<dbReference type="Pfam" id="PF26616">
    <property type="entry name" value="CorA-like"/>
    <property type="match status" value="1"/>
</dbReference>
<name>A0A4U0TR97_9PEZI</name>
<reference evidence="3 4" key="1">
    <citation type="submission" date="2017-03" db="EMBL/GenBank/DDBJ databases">
        <title>Genomes of endolithic fungi from Antarctica.</title>
        <authorList>
            <person name="Coleine C."/>
            <person name="Masonjones S."/>
            <person name="Stajich J.E."/>
        </authorList>
    </citation>
    <scope>NUCLEOTIDE SEQUENCE [LARGE SCALE GENOMIC DNA]</scope>
    <source>
        <strain evidence="3 4">CCFEE 5311</strain>
    </source>
</reference>
<feature type="transmembrane region" description="Helical" evidence="1">
    <location>
        <begin position="439"/>
        <end position="460"/>
    </location>
</feature>